<dbReference type="Proteomes" id="UP000789901">
    <property type="component" value="Unassembled WGS sequence"/>
</dbReference>
<dbReference type="EMBL" id="CAJVQB010043749">
    <property type="protein sequence ID" value="CAG8831404.1"/>
    <property type="molecule type" value="Genomic_DNA"/>
</dbReference>
<accession>A0ABN7WG97</accession>
<name>A0ABN7WG97_GIGMA</name>
<protein>
    <submittedName>
        <fullName evidence="1">1900_t:CDS:1</fullName>
    </submittedName>
</protein>
<proteinExistence type="predicted"/>
<evidence type="ECO:0000313" key="1">
    <source>
        <dbReference type="EMBL" id="CAG8831404.1"/>
    </source>
</evidence>
<comment type="caution">
    <text evidence="1">The sequence shown here is derived from an EMBL/GenBank/DDBJ whole genome shotgun (WGS) entry which is preliminary data.</text>
</comment>
<organism evidence="1 2">
    <name type="scientific">Gigaspora margarita</name>
    <dbReference type="NCBI Taxonomy" id="4874"/>
    <lineage>
        <taxon>Eukaryota</taxon>
        <taxon>Fungi</taxon>
        <taxon>Fungi incertae sedis</taxon>
        <taxon>Mucoromycota</taxon>
        <taxon>Glomeromycotina</taxon>
        <taxon>Glomeromycetes</taxon>
        <taxon>Diversisporales</taxon>
        <taxon>Gigasporaceae</taxon>
        <taxon>Gigaspora</taxon>
    </lineage>
</organism>
<feature type="non-terminal residue" evidence="1">
    <location>
        <position position="1"/>
    </location>
</feature>
<keyword evidence="2" id="KW-1185">Reference proteome</keyword>
<gene>
    <name evidence="1" type="ORF">GMARGA_LOCUS30654</name>
</gene>
<sequence>KSFHNLAEVEYFDNFGLAEVEYFDLAKVEHFGMVDYFDLAEVESDLIVENFVKE</sequence>
<reference evidence="1 2" key="1">
    <citation type="submission" date="2021-06" db="EMBL/GenBank/DDBJ databases">
        <authorList>
            <person name="Kallberg Y."/>
            <person name="Tangrot J."/>
            <person name="Rosling A."/>
        </authorList>
    </citation>
    <scope>NUCLEOTIDE SEQUENCE [LARGE SCALE GENOMIC DNA]</scope>
    <source>
        <strain evidence="1 2">120-4 pot B 10/14</strain>
    </source>
</reference>
<evidence type="ECO:0000313" key="2">
    <source>
        <dbReference type="Proteomes" id="UP000789901"/>
    </source>
</evidence>